<evidence type="ECO:0000256" key="1">
    <source>
        <dbReference type="ARBA" id="ARBA00008416"/>
    </source>
</evidence>
<evidence type="ECO:0000313" key="5">
    <source>
        <dbReference type="Proteomes" id="UP000808337"/>
    </source>
</evidence>
<dbReference type="SUPFAM" id="SSF51182">
    <property type="entry name" value="RmlC-like cupins"/>
    <property type="match status" value="1"/>
</dbReference>
<feature type="domain" description="Pirin N-terminal" evidence="3">
    <location>
        <begin position="49"/>
        <end position="117"/>
    </location>
</feature>
<accession>A0A9D7XU47</accession>
<comment type="similarity">
    <text evidence="1 2">Belongs to the pirin family.</text>
</comment>
<evidence type="ECO:0000256" key="2">
    <source>
        <dbReference type="RuleBase" id="RU003457"/>
    </source>
</evidence>
<comment type="caution">
    <text evidence="4">The sequence shown here is derived from an EMBL/GenBank/DDBJ whole genome shotgun (WGS) entry which is preliminary data.</text>
</comment>
<dbReference type="InterPro" id="IPR012093">
    <property type="entry name" value="Pirin"/>
</dbReference>
<dbReference type="Gene3D" id="2.60.120.10">
    <property type="entry name" value="Jelly Rolls"/>
    <property type="match status" value="1"/>
</dbReference>
<dbReference type="Pfam" id="PF02678">
    <property type="entry name" value="Pirin"/>
    <property type="match status" value="1"/>
</dbReference>
<reference evidence="4 5" key="1">
    <citation type="submission" date="2020-10" db="EMBL/GenBank/DDBJ databases">
        <title>Connecting structure to function with the recovery of over 1000 high-quality activated sludge metagenome-assembled genomes encoding full-length rRNA genes using long-read sequencing.</title>
        <authorList>
            <person name="Singleton C.M."/>
            <person name="Petriglieri F."/>
            <person name="Kristensen J.M."/>
            <person name="Kirkegaard R.H."/>
            <person name="Michaelsen T.Y."/>
            <person name="Andersen M.H."/>
            <person name="Karst S.M."/>
            <person name="Dueholm M.S."/>
            <person name="Nielsen P.H."/>
            <person name="Albertsen M."/>
        </authorList>
    </citation>
    <scope>NUCLEOTIDE SEQUENCE [LARGE SCALE GENOMIC DNA]</scope>
    <source>
        <strain evidence="4">Ribe_18-Q3-R11-54_MAXAC.273</strain>
    </source>
</reference>
<protein>
    <submittedName>
        <fullName evidence="4">Pirin family protein</fullName>
    </submittedName>
</protein>
<gene>
    <name evidence="4" type="ORF">IPP15_13240</name>
</gene>
<dbReference type="PANTHER" id="PTHR13903:SF8">
    <property type="entry name" value="PIRIN"/>
    <property type="match status" value="1"/>
</dbReference>
<evidence type="ECO:0000313" key="4">
    <source>
        <dbReference type="EMBL" id="MBK9983337.1"/>
    </source>
</evidence>
<dbReference type="InterPro" id="IPR003829">
    <property type="entry name" value="Pirin_N_dom"/>
</dbReference>
<organism evidence="4 5">
    <name type="scientific">Candidatus Opimibacter skivensis</name>
    <dbReference type="NCBI Taxonomy" id="2982028"/>
    <lineage>
        <taxon>Bacteria</taxon>
        <taxon>Pseudomonadati</taxon>
        <taxon>Bacteroidota</taxon>
        <taxon>Saprospiria</taxon>
        <taxon>Saprospirales</taxon>
        <taxon>Saprospiraceae</taxon>
        <taxon>Candidatus Opimibacter</taxon>
    </lineage>
</organism>
<dbReference type="Proteomes" id="UP000808337">
    <property type="component" value="Unassembled WGS sequence"/>
</dbReference>
<evidence type="ECO:0000259" key="3">
    <source>
        <dbReference type="Pfam" id="PF02678"/>
    </source>
</evidence>
<dbReference type="AlphaFoldDB" id="A0A9D7XU47"/>
<dbReference type="EMBL" id="JADKGY010000017">
    <property type="protein sequence ID" value="MBK9983337.1"/>
    <property type="molecule type" value="Genomic_DNA"/>
</dbReference>
<name>A0A9D7XU47_9BACT</name>
<dbReference type="InterPro" id="IPR014710">
    <property type="entry name" value="RmlC-like_jellyroll"/>
</dbReference>
<dbReference type="PANTHER" id="PTHR13903">
    <property type="entry name" value="PIRIN-RELATED"/>
    <property type="match status" value="1"/>
</dbReference>
<dbReference type="InterPro" id="IPR011051">
    <property type="entry name" value="RmlC_Cupin_sf"/>
</dbReference>
<sequence>MRIISKSQQARGAFNNGQILENKPIGFPQDHGFVRPYSSLFYWARAAGMVDSTIGLHPHQGFEIMSFVLEGNIRILIRKMNAWKPLQAGDVQIIRAGNGISHAEHIERGGVIFQIWVDPDLSKTLDKEASYDDYKEVDFEKKNLTARPSFTMQGEKD</sequence>
<proteinExistence type="inferred from homology"/>